<dbReference type="GO" id="GO:0003677">
    <property type="term" value="F:DNA binding"/>
    <property type="evidence" value="ECO:0007669"/>
    <property type="project" value="InterPro"/>
</dbReference>
<dbReference type="SMART" id="SM00530">
    <property type="entry name" value="HTH_XRE"/>
    <property type="match status" value="1"/>
</dbReference>
<dbReference type="PROSITE" id="PS50943">
    <property type="entry name" value="HTH_CROC1"/>
    <property type="match status" value="1"/>
</dbReference>
<name>A0A917DJQ1_9HYPH</name>
<keyword evidence="3" id="KW-1185">Reference proteome</keyword>
<reference evidence="2" key="1">
    <citation type="journal article" date="2014" name="Int. J. Syst. Evol. Microbiol.">
        <title>Complete genome sequence of Corynebacterium casei LMG S-19264T (=DSM 44701T), isolated from a smear-ripened cheese.</title>
        <authorList>
            <consortium name="US DOE Joint Genome Institute (JGI-PGF)"/>
            <person name="Walter F."/>
            <person name="Albersmeier A."/>
            <person name="Kalinowski J."/>
            <person name="Ruckert C."/>
        </authorList>
    </citation>
    <scope>NUCLEOTIDE SEQUENCE</scope>
    <source>
        <strain evidence="2">CGMCC 1.15493</strain>
    </source>
</reference>
<feature type="domain" description="HTH cro/C1-type" evidence="1">
    <location>
        <begin position="18"/>
        <end position="74"/>
    </location>
</feature>
<comment type="caution">
    <text evidence="2">The sequence shown here is derived from an EMBL/GenBank/DDBJ whole genome shotgun (WGS) entry which is preliminary data.</text>
</comment>
<protein>
    <submittedName>
        <fullName evidence="2">XRE family transcriptional regulator</fullName>
    </submittedName>
</protein>
<proteinExistence type="predicted"/>
<dbReference type="CDD" id="cd00093">
    <property type="entry name" value="HTH_XRE"/>
    <property type="match status" value="1"/>
</dbReference>
<dbReference type="AlphaFoldDB" id="A0A917DJQ1"/>
<evidence type="ECO:0000313" key="2">
    <source>
        <dbReference type="EMBL" id="GGD43977.1"/>
    </source>
</evidence>
<evidence type="ECO:0000313" key="3">
    <source>
        <dbReference type="Proteomes" id="UP000613160"/>
    </source>
</evidence>
<dbReference type="InterPro" id="IPR010982">
    <property type="entry name" value="Lambda_DNA-bd_dom_sf"/>
</dbReference>
<dbReference type="EMBL" id="BMJJ01000025">
    <property type="protein sequence ID" value="GGD43977.1"/>
    <property type="molecule type" value="Genomic_DNA"/>
</dbReference>
<dbReference type="SUPFAM" id="SSF47413">
    <property type="entry name" value="lambda repressor-like DNA-binding domains"/>
    <property type="match status" value="1"/>
</dbReference>
<dbReference type="Gene3D" id="1.10.260.40">
    <property type="entry name" value="lambda repressor-like DNA-binding domains"/>
    <property type="match status" value="1"/>
</dbReference>
<gene>
    <name evidence="2" type="ORF">GCM10011335_53250</name>
</gene>
<reference evidence="2" key="2">
    <citation type="submission" date="2020-09" db="EMBL/GenBank/DDBJ databases">
        <authorList>
            <person name="Sun Q."/>
            <person name="Zhou Y."/>
        </authorList>
    </citation>
    <scope>NUCLEOTIDE SEQUENCE</scope>
    <source>
        <strain evidence="2">CGMCC 1.15493</strain>
    </source>
</reference>
<dbReference type="Proteomes" id="UP000613160">
    <property type="component" value="Unassembled WGS sequence"/>
</dbReference>
<accession>A0A917DJQ1</accession>
<dbReference type="Pfam" id="PF01381">
    <property type="entry name" value="HTH_3"/>
    <property type="match status" value="1"/>
</dbReference>
<sequence length="286" mass="32403">MPGTANRPAASEIFRQRLQQVIDRSGLNQAAFSRFAKVDRSTLSQLLTADSARLPRADTLISIASACHVSVDWLLGLTQREEIGAEIIEAILQIEPHARTPIDELFVKWMREAEGFRIRTVPETFPDFLKTEDVLRYEYRRAAFGSPEDAVGAVDARLALMRRPDSELEVCISLQAFITLAHAHGKWDGLPAAMRVAQLEHLIQLYSELYPSLRIYCYTLSEVYSSPFTVFGPKRVALFLGTSYLVLNTVEHVRLFGRRFDELIRLAVVQPHQITDFLTELISEVK</sequence>
<dbReference type="RefSeq" id="WP_188855477.1">
    <property type="nucleotide sequence ID" value="NZ_BMJJ01000025.1"/>
</dbReference>
<evidence type="ECO:0000259" key="1">
    <source>
        <dbReference type="PROSITE" id="PS50943"/>
    </source>
</evidence>
<dbReference type="InterPro" id="IPR001387">
    <property type="entry name" value="Cro/C1-type_HTH"/>
</dbReference>
<organism evidence="2 3">
    <name type="scientific">Aureimonas glaciei</name>
    <dbReference type="NCBI Taxonomy" id="1776957"/>
    <lineage>
        <taxon>Bacteria</taxon>
        <taxon>Pseudomonadati</taxon>
        <taxon>Pseudomonadota</taxon>
        <taxon>Alphaproteobacteria</taxon>
        <taxon>Hyphomicrobiales</taxon>
        <taxon>Aurantimonadaceae</taxon>
        <taxon>Aureimonas</taxon>
    </lineage>
</organism>